<organism evidence="3 4">
    <name type="scientific">Microbacterium enclense</name>
    <dbReference type="NCBI Taxonomy" id="993073"/>
    <lineage>
        <taxon>Bacteria</taxon>
        <taxon>Bacillati</taxon>
        <taxon>Actinomycetota</taxon>
        <taxon>Actinomycetes</taxon>
        <taxon>Micrococcales</taxon>
        <taxon>Microbacteriaceae</taxon>
        <taxon>Microbacterium</taxon>
    </lineage>
</organism>
<reference evidence="3 4" key="1">
    <citation type="journal article" date="2018" name="Front. Microbiol.">
        <title>Novel Insights Into Bacterial Dimethylsulfoniopropionate Catabolism in the East China Sea.</title>
        <authorList>
            <person name="Liu J."/>
            <person name="Liu J."/>
            <person name="Zhang S.H."/>
            <person name="Liang J."/>
            <person name="Lin H."/>
            <person name="Song D."/>
            <person name="Yang G.P."/>
            <person name="Todd J.D."/>
            <person name="Zhang X.H."/>
        </authorList>
    </citation>
    <scope>NUCLEOTIDE SEQUENCE [LARGE SCALE GENOMIC DNA]</scope>
    <source>
        <strain evidence="3 4">ZYFD042</strain>
    </source>
</reference>
<accession>A0A3S3L8Q3</accession>
<gene>
    <name evidence="3" type="ORF">D8Y23_08345</name>
</gene>
<feature type="compositionally biased region" description="Low complexity" evidence="1">
    <location>
        <begin position="148"/>
        <end position="159"/>
    </location>
</feature>
<protein>
    <submittedName>
        <fullName evidence="3">DUF4237 domain-containing protein</fullName>
    </submittedName>
</protein>
<dbReference type="OrthoDB" id="3259283at2"/>
<dbReference type="Proteomes" id="UP000285970">
    <property type="component" value="Unassembled WGS sequence"/>
</dbReference>
<dbReference type="AlphaFoldDB" id="A0A3S3L8Q3"/>
<dbReference type="EMBL" id="RBZY01000025">
    <property type="protein sequence ID" value="RWR19104.1"/>
    <property type="molecule type" value="Genomic_DNA"/>
</dbReference>
<dbReference type="GO" id="GO:0050135">
    <property type="term" value="F:NADP+ nucleosidase activity"/>
    <property type="evidence" value="ECO:0007669"/>
    <property type="project" value="InterPro"/>
</dbReference>
<evidence type="ECO:0000313" key="3">
    <source>
        <dbReference type="EMBL" id="RWR19104.1"/>
    </source>
</evidence>
<feature type="compositionally biased region" description="Gly residues" evidence="1">
    <location>
        <begin position="586"/>
        <end position="618"/>
    </location>
</feature>
<dbReference type="Pfam" id="PF14021">
    <property type="entry name" value="TNT"/>
    <property type="match status" value="1"/>
</dbReference>
<feature type="region of interest" description="Disordered" evidence="1">
    <location>
        <begin position="545"/>
        <end position="698"/>
    </location>
</feature>
<feature type="domain" description="TNT" evidence="2">
    <location>
        <begin position="1174"/>
        <end position="1221"/>
    </location>
</feature>
<evidence type="ECO:0000256" key="1">
    <source>
        <dbReference type="SAM" id="MobiDB-lite"/>
    </source>
</evidence>
<sequence length="1224" mass="127175">MPDAIKPDAIPGADINPDAIEENARTIGTISGQVSEHGSNVHFKWQGMSGVYEAPESPTMLGLMAPVSSQATQVSDNLAEVSAALVAFAADVRPIKAELDSLRTQAQTFVDSIQGGVQVREINPAWTAAQSPYGGATAAPTYQGSWGSSTSSASSPATPDKYRTVTKEWHESQEHVDRNNELLAAVNAQQIKLWEAERACANRIRALYGAQPLHAATSENDALGYGISEIPEGTEMPWGAEVERTEGCGEATAKFVFKDFLWEGVIVGGVWGTVTGLGTLVLGYNPETGEFFSGDAYGAAWGNLGLIGFSGLANSPLLGPLFWSDSLAEATGIGGFLPQEVRDFKAQADEAALNTGRALIAWDKWQDDPGTALGESVFNVGTALIPVGGAAVAGVKTASTAASVVSKMAKVVDFVDPAALAMNGAMRLGGAGISSLDSIIGRLGSHTTDGFHLNTPDVPFVADDAAAGLRALDDAGVDLGQVTARVEDGVAVYEFPPTDAIPSGRIEMPAGSFDAVRGGDAPVRTDGGADAGITAPVREPELVSAGGVRGETGPGAVNSIVEDAPVRTETGGAGESTVVREPSTDTGGGSGQAGGQGGSETGNGGGVGRGGDDASGGGRGDDANAGRGGDDADTGRGDDGADTVRGDDSTGSGNADEGAGHDGIDDGDTGSGRLGDDVAGDPENAGAVPPKDPDAPAWQSAEQGDLFLSAPEKVAVDDFLADSRAAEPRITDDLVRIVGDQPGARLEGLEFRLKGDESMYRKVSADLGYGDLPGVRGDVDSVLGNMKDSVRYTVIVPTESYAAGTRTVIDSLASDGYQPYGTFKNTWGADGYQGINSNWVDPASGRVIEVQFHTEESFAAKMQTHTLYEMERLPGNTPETLADLRAQQQEIFSQIPRPADAPSLGWPRGVDIVDPSAAKTAVDDGLGSPAGAHPHDGTDLAGSPRHADDGGGTPRSGSETQFALPDQDVRPADGIDSATGPVDPSDTHRLQTDPESDVPNGVADGHAPALVDANGRDLSTVVGRSDLDAQQLDEYLRAERPKDYATYAQTGVWPADVQIPRGPEVLAPNHKVDWSQVPHDGFATRTGSDGGVIVIREDGHPAAGTLVDRYGPGGRFTSPIGEDGPADYASRSLPYVEDPAHYHQYEVTGDLSDIPAAVRNHPDAELRQEIANLMNAYQLSFEDLRVQVGPIAPGFGQRGGGTQYLFPLSTDMMERLGLIKEVRQ</sequence>
<dbReference type="InterPro" id="IPR025331">
    <property type="entry name" value="TNT"/>
</dbReference>
<name>A0A3S3L8Q3_9MICO</name>
<dbReference type="RefSeq" id="WP_128217690.1">
    <property type="nucleotide sequence ID" value="NZ_RBZY01000025.1"/>
</dbReference>
<feature type="region of interest" description="Disordered" evidence="1">
    <location>
        <begin position="141"/>
        <end position="160"/>
    </location>
</feature>
<comment type="caution">
    <text evidence="3">The sequence shown here is derived from an EMBL/GenBank/DDBJ whole genome shotgun (WGS) entry which is preliminary data.</text>
</comment>
<feature type="region of interest" description="Disordered" evidence="1">
    <location>
        <begin position="919"/>
        <end position="1009"/>
    </location>
</feature>
<proteinExistence type="predicted"/>
<feature type="compositionally biased region" description="Basic and acidic residues" evidence="1">
    <location>
        <begin position="619"/>
        <end position="648"/>
    </location>
</feature>
<evidence type="ECO:0000259" key="2">
    <source>
        <dbReference type="Pfam" id="PF14021"/>
    </source>
</evidence>
<evidence type="ECO:0000313" key="4">
    <source>
        <dbReference type="Proteomes" id="UP000285970"/>
    </source>
</evidence>